<dbReference type="Proteomes" id="UP000019063">
    <property type="component" value="Unassembled WGS sequence"/>
</dbReference>
<dbReference type="PANTHER" id="PTHR33835:SF1">
    <property type="entry name" value="METALLO-BETA-LACTAMASE DOMAIN-CONTAINING PROTEIN"/>
    <property type="match status" value="1"/>
</dbReference>
<dbReference type="STRING" id="1379903.ATO8_06026"/>
<dbReference type="RefSeq" id="WP_051487427.1">
    <property type="nucleotide sequence ID" value="NZ_AQQW01000003.1"/>
</dbReference>
<reference evidence="1 2" key="1">
    <citation type="journal article" date="2014" name="Antonie Van Leeuwenhoek">
        <title>Roseivivax atlanticus sp. nov., isolated from surface seawater of the Atlantic Ocean.</title>
        <authorList>
            <person name="Li G."/>
            <person name="Lai Q."/>
            <person name="Liu X."/>
            <person name="Sun F."/>
            <person name="Shao Z."/>
        </authorList>
    </citation>
    <scope>NUCLEOTIDE SEQUENCE [LARGE SCALE GENOMIC DNA]</scope>
    <source>
        <strain evidence="1 2">22II-s10s</strain>
    </source>
</reference>
<dbReference type="eggNOG" id="COG4221">
    <property type="taxonomic scope" value="Bacteria"/>
</dbReference>
<protein>
    <recommendedName>
        <fullName evidence="3">DUF4336 domain-containing protein</fullName>
    </recommendedName>
</protein>
<organism evidence="1 2">
    <name type="scientific">Roseivivax marinus</name>
    <dbReference type="NCBI Taxonomy" id="1379903"/>
    <lineage>
        <taxon>Bacteria</taxon>
        <taxon>Pseudomonadati</taxon>
        <taxon>Pseudomonadota</taxon>
        <taxon>Alphaproteobacteria</taxon>
        <taxon>Rhodobacterales</taxon>
        <taxon>Roseobacteraceae</taxon>
        <taxon>Roseivivax</taxon>
    </lineage>
</organism>
<dbReference type="InterPro" id="IPR025638">
    <property type="entry name" value="DUF4336"/>
</dbReference>
<gene>
    <name evidence="1" type="ORF">ATO8_06026</name>
</gene>
<sequence>MTQSLAAFGPDLFLSEGPVVRGAGGFRFPTRMAVAKMPDGSLWVWSPVALTPELRAAVDALGPVRHVVAPNGLHHLFVGEWASAYPEARVYAAPDVAGKHPDLGPVRPLSDDAPGAWRAVFDMALVRGNRLTTEAVFLHRPSGTVLVCDLMQNIPRDFYRGWRKVIARLDRMTEPEPAMPAKFRVGFFDRAAARPAAARILSWPAERLVVAHGTPVDRDPAPLLERAFGALARGGRGEPHASDPG</sequence>
<evidence type="ECO:0008006" key="3">
    <source>
        <dbReference type="Google" id="ProtNLM"/>
    </source>
</evidence>
<dbReference type="PANTHER" id="PTHR33835">
    <property type="entry name" value="YALI0C07656P"/>
    <property type="match status" value="1"/>
</dbReference>
<dbReference type="AlphaFoldDB" id="W4HLF8"/>
<comment type="caution">
    <text evidence="1">The sequence shown here is derived from an EMBL/GenBank/DDBJ whole genome shotgun (WGS) entry which is preliminary data.</text>
</comment>
<proteinExistence type="predicted"/>
<dbReference type="SUPFAM" id="SSF56281">
    <property type="entry name" value="Metallo-hydrolase/oxidoreductase"/>
    <property type="match status" value="1"/>
</dbReference>
<evidence type="ECO:0000313" key="1">
    <source>
        <dbReference type="EMBL" id="ETW13564.1"/>
    </source>
</evidence>
<dbReference type="InterPro" id="IPR036866">
    <property type="entry name" value="RibonucZ/Hydroxyglut_hydro"/>
</dbReference>
<dbReference type="Pfam" id="PF14234">
    <property type="entry name" value="DUF4336"/>
    <property type="match status" value="1"/>
</dbReference>
<evidence type="ECO:0000313" key="2">
    <source>
        <dbReference type="Proteomes" id="UP000019063"/>
    </source>
</evidence>
<dbReference type="EMBL" id="AQQW01000003">
    <property type="protein sequence ID" value="ETW13564.1"/>
    <property type="molecule type" value="Genomic_DNA"/>
</dbReference>
<accession>W4HLF8</accession>
<keyword evidence="2" id="KW-1185">Reference proteome</keyword>
<name>W4HLF8_9RHOB</name>